<dbReference type="EMBL" id="GG693868">
    <property type="protein sequence ID" value="EES53211.1"/>
    <property type="molecule type" value="Genomic_DNA"/>
</dbReference>
<feature type="chain" id="PRO_5002965530" evidence="2">
    <location>
        <begin position="27"/>
        <end position="472"/>
    </location>
</feature>
<protein>
    <submittedName>
        <fullName evidence="4">Putative peptidoglycan-binding lytic transglycosylase</fullName>
    </submittedName>
</protein>
<evidence type="ECO:0000259" key="3">
    <source>
        <dbReference type="PROSITE" id="PS51782"/>
    </source>
</evidence>
<dbReference type="InterPro" id="IPR008258">
    <property type="entry name" value="Transglycosylase_SLT_dom_1"/>
</dbReference>
<comment type="similarity">
    <text evidence="1">Belongs to the transglycosylase Slt family.</text>
</comment>
<evidence type="ECO:0000313" key="5">
    <source>
        <dbReference type="Proteomes" id="UP000009374"/>
    </source>
</evidence>
<dbReference type="Pfam" id="PF01476">
    <property type="entry name" value="LysM"/>
    <property type="match status" value="2"/>
</dbReference>
<name>C6HW22_9BACT</name>
<gene>
    <name evidence="4" type="ORF">UBAL3_80290089</name>
</gene>
<dbReference type="Gene3D" id="1.10.530.10">
    <property type="match status" value="1"/>
</dbReference>
<organism evidence="4 5">
    <name type="scientific">Leptospirillum ferrodiazotrophum</name>
    <dbReference type="NCBI Taxonomy" id="412449"/>
    <lineage>
        <taxon>Bacteria</taxon>
        <taxon>Pseudomonadati</taxon>
        <taxon>Nitrospirota</taxon>
        <taxon>Nitrospiria</taxon>
        <taxon>Nitrospirales</taxon>
        <taxon>Nitrospiraceae</taxon>
        <taxon>Leptospirillum</taxon>
    </lineage>
</organism>
<dbReference type="SUPFAM" id="SSF53955">
    <property type="entry name" value="Lysozyme-like"/>
    <property type="match status" value="1"/>
</dbReference>
<dbReference type="CDD" id="cd16894">
    <property type="entry name" value="MltD-like"/>
    <property type="match status" value="1"/>
</dbReference>
<accession>C6HW22</accession>
<dbReference type="AlphaFoldDB" id="C6HW22"/>
<dbReference type="PANTHER" id="PTHR37423">
    <property type="entry name" value="SOLUBLE LYTIC MUREIN TRANSGLYCOSYLASE-RELATED"/>
    <property type="match status" value="1"/>
</dbReference>
<sequence>MRPGQRRKLQALGAMALFLLASCATGTGGNASTASSAPSAPRNESRIPLLSRLFFHHSSPAPAPVTPPPVKAVSTPPPVPAPRGLFSNIPDDPSIQLYMDYFEYAQHRQFKKWLERSHEFLPTIRATFRQEGLPEDLAYLSLIESGFSSRAYSRSGAAGLWQFMRGTGIKYGLQVNWWIDQRRDPVLATRSAALYLKDLHEEFGSWALALAAYNAGEGRVANAVARTGTKDYWKIRQTRAFSRETRNYVPKFIAAMRIAKDPAKYGFTDLDYHSPVTLRQEVLHHSVEIRRLSRAMNMSVLEFLTYNPQFIRWATPPKIKDVSVNVPSTFPADLASRLASLPPSGINPDVPVYRVESGDSLWSIAHRFHTTVADLVAANRLESRRLRLRQKLVIPREHRHGSSRRGAVLARNRHLSSPKGSRGWLDHRIRPGDSLYRLAHHYRTSVRDIIALNHIPPRRTLRVGDHIMIPVR</sequence>
<evidence type="ECO:0000313" key="4">
    <source>
        <dbReference type="EMBL" id="EES53211.1"/>
    </source>
</evidence>
<keyword evidence="5" id="KW-1185">Reference proteome</keyword>
<dbReference type="CDD" id="cd00118">
    <property type="entry name" value="LysM"/>
    <property type="match status" value="1"/>
</dbReference>
<dbReference type="PROSITE" id="PS51257">
    <property type="entry name" value="PROKAR_LIPOPROTEIN"/>
    <property type="match status" value="1"/>
</dbReference>
<dbReference type="SMART" id="SM00257">
    <property type="entry name" value="LysM"/>
    <property type="match status" value="2"/>
</dbReference>
<dbReference type="PROSITE" id="PS51782">
    <property type="entry name" value="LYSM"/>
    <property type="match status" value="2"/>
</dbReference>
<feature type="signal peptide" evidence="2">
    <location>
        <begin position="1"/>
        <end position="26"/>
    </location>
</feature>
<evidence type="ECO:0000256" key="2">
    <source>
        <dbReference type="SAM" id="SignalP"/>
    </source>
</evidence>
<dbReference type="Proteomes" id="UP000009374">
    <property type="component" value="Unassembled WGS sequence"/>
</dbReference>
<dbReference type="Pfam" id="PF01464">
    <property type="entry name" value="SLT"/>
    <property type="match status" value="1"/>
</dbReference>
<dbReference type="SUPFAM" id="SSF54106">
    <property type="entry name" value="LysM domain"/>
    <property type="match status" value="2"/>
</dbReference>
<keyword evidence="2" id="KW-0732">Signal</keyword>
<dbReference type="Gene3D" id="3.10.350.10">
    <property type="entry name" value="LysM domain"/>
    <property type="match status" value="2"/>
</dbReference>
<dbReference type="InterPro" id="IPR023346">
    <property type="entry name" value="Lysozyme-like_dom_sf"/>
</dbReference>
<proteinExistence type="inferred from homology"/>
<feature type="domain" description="LysM" evidence="3">
    <location>
        <begin position="351"/>
        <end position="394"/>
    </location>
</feature>
<feature type="domain" description="LysM" evidence="3">
    <location>
        <begin position="425"/>
        <end position="469"/>
    </location>
</feature>
<evidence type="ECO:0000256" key="1">
    <source>
        <dbReference type="ARBA" id="ARBA00007734"/>
    </source>
</evidence>
<reference evidence="4 5" key="1">
    <citation type="journal article" date="2009" name="Appl. Environ. Microbiol.">
        <title>Community genomic and proteomic analyses of chemoautotrophic iron-oxidizing "Leptospirillum rubarum" (Group II) and "Leptospirillum ferrodiazotrophum" (Group III) bacteria in acid mine drainage biofilms.</title>
        <authorList>
            <person name="Goltsman D.S."/>
            <person name="Denef V.J."/>
            <person name="Singer S.W."/>
            <person name="VerBerkmoes N.C."/>
            <person name="Lefsrud M."/>
            <person name="Mueller R.S."/>
            <person name="Dick G.J."/>
            <person name="Sun C.L."/>
            <person name="Wheeler K.E."/>
            <person name="Zemla A."/>
            <person name="Baker B.J."/>
            <person name="Hauser L."/>
            <person name="Land M."/>
            <person name="Shah M.B."/>
            <person name="Thelen M.P."/>
            <person name="Hettich R.L."/>
            <person name="Banfield J.F."/>
        </authorList>
    </citation>
    <scope>NUCLEOTIDE SEQUENCE [LARGE SCALE GENOMIC DNA]</scope>
</reference>
<dbReference type="InterPro" id="IPR036779">
    <property type="entry name" value="LysM_dom_sf"/>
</dbReference>
<dbReference type="PANTHER" id="PTHR37423:SF2">
    <property type="entry name" value="MEMBRANE-BOUND LYTIC MUREIN TRANSGLYCOSYLASE C"/>
    <property type="match status" value="1"/>
</dbReference>
<dbReference type="InterPro" id="IPR018392">
    <property type="entry name" value="LysM"/>
</dbReference>